<dbReference type="OrthoDB" id="283976at2759"/>
<dbReference type="InterPro" id="IPR001229">
    <property type="entry name" value="Jacalin-like_lectin_dom"/>
</dbReference>
<feature type="domain" description="Jacalin-type lectin" evidence="1">
    <location>
        <begin position="1"/>
        <end position="145"/>
    </location>
</feature>
<dbReference type="AlphaFoldDB" id="A0A8S1Q965"/>
<gene>
    <name evidence="2" type="ORF">PSON_ATCC_30995.1.T1000085</name>
</gene>
<protein>
    <recommendedName>
        <fullName evidence="1">Jacalin-type lectin domain-containing protein</fullName>
    </recommendedName>
</protein>
<name>A0A8S1Q965_9CILI</name>
<evidence type="ECO:0000259" key="1">
    <source>
        <dbReference type="PROSITE" id="PS51752"/>
    </source>
</evidence>
<evidence type="ECO:0000313" key="2">
    <source>
        <dbReference type="EMBL" id="CAD8112219.1"/>
    </source>
</evidence>
<keyword evidence="3" id="KW-1185">Reference proteome</keyword>
<proteinExistence type="predicted"/>
<reference evidence="2" key="1">
    <citation type="submission" date="2021-01" db="EMBL/GenBank/DDBJ databases">
        <authorList>
            <consortium name="Genoscope - CEA"/>
            <person name="William W."/>
        </authorList>
    </citation>
    <scope>NUCLEOTIDE SEQUENCE</scope>
</reference>
<dbReference type="SMART" id="SM00915">
    <property type="entry name" value="Jacalin"/>
    <property type="match status" value="1"/>
</dbReference>
<dbReference type="EMBL" id="CAJJDN010000100">
    <property type="protein sequence ID" value="CAD8112219.1"/>
    <property type="molecule type" value="Genomic_DNA"/>
</dbReference>
<organism evidence="2 3">
    <name type="scientific">Paramecium sonneborni</name>
    <dbReference type="NCBI Taxonomy" id="65129"/>
    <lineage>
        <taxon>Eukaryota</taxon>
        <taxon>Sar</taxon>
        <taxon>Alveolata</taxon>
        <taxon>Ciliophora</taxon>
        <taxon>Intramacronucleata</taxon>
        <taxon>Oligohymenophorea</taxon>
        <taxon>Peniculida</taxon>
        <taxon>Parameciidae</taxon>
        <taxon>Paramecium</taxon>
    </lineage>
</organism>
<evidence type="ECO:0000313" key="3">
    <source>
        <dbReference type="Proteomes" id="UP000692954"/>
    </source>
</evidence>
<accession>A0A8S1Q965</accession>
<dbReference type="Proteomes" id="UP000692954">
    <property type="component" value="Unassembled WGS sequence"/>
</dbReference>
<comment type="caution">
    <text evidence="2">The sequence shown here is derived from an EMBL/GenBank/DDBJ whole genome shotgun (WGS) entry which is preliminary data.</text>
</comment>
<dbReference type="Pfam" id="PF01419">
    <property type="entry name" value="Jacalin"/>
    <property type="match status" value="1"/>
</dbReference>
<dbReference type="PROSITE" id="PS51752">
    <property type="entry name" value="JACALIN_LECTIN"/>
    <property type="match status" value="1"/>
</dbReference>
<sequence>MEAKYITVGKPSGDDFDDGMIDKISRIKIQYNKQNIVAIGLFYEQRQIYKFHNFCGNAVSKLYFYVWEEEFIIEKDDYLQQVRGTFDGMYITSLQLTTYNAQYVHYKASCIGNEFIIENYGDTFSSCNGSFDRNGLTSLGLKLIPLNQIDFERIHNKILYLSFGHHYPQQYIPQFSQYLNYPSN</sequence>